<reference evidence="1 2" key="1">
    <citation type="submission" date="2015-07" db="EMBL/GenBank/DDBJ databases">
        <title>Isolation and Genomic Characterization of a Novel Halophilic Metal-Reducing Deltaproteobacterium from the Deep Subsurface.</title>
        <authorList>
            <person name="Badalamenti J.P."/>
            <person name="Summers Z.M."/>
            <person name="Gralnick J.A."/>
            <person name="Bond D.R."/>
        </authorList>
    </citation>
    <scope>NUCLEOTIDE SEQUENCE [LARGE SCALE GENOMIC DNA]</scope>
    <source>
        <strain evidence="1 2">WTL</strain>
    </source>
</reference>
<protein>
    <submittedName>
        <fullName evidence="1">Type I phosphodiesterase/nucleotide pyrophosphatase</fullName>
    </submittedName>
</protein>
<dbReference type="EMBL" id="CP010802">
    <property type="protein sequence ID" value="ALC15819.1"/>
    <property type="molecule type" value="Genomic_DNA"/>
</dbReference>
<dbReference type="Proteomes" id="UP000057158">
    <property type="component" value="Chromosome"/>
</dbReference>
<dbReference type="SUPFAM" id="SSF53649">
    <property type="entry name" value="Alkaline phosphatase-like"/>
    <property type="match status" value="1"/>
</dbReference>
<dbReference type="OrthoDB" id="5404822at2"/>
<organism evidence="1 2">
    <name type="scientific">Desulfuromonas soudanensis</name>
    <dbReference type="NCBI Taxonomy" id="1603606"/>
    <lineage>
        <taxon>Bacteria</taxon>
        <taxon>Pseudomonadati</taxon>
        <taxon>Thermodesulfobacteriota</taxon>
        <taxon>Desulfuromonadia</taxon>
        <taxon>Desulfuromonadales</taxon>
        <taxon>Desulfuromonadaceae</taxon>
        <taxon>Desulfuromonas</taxon>
    </lineage>
</organism>
<evidence type="ECO:0000313" key="1">
    <source>
        <dbReference type="EMBL" id="ALC15819.1"/>
    </source>
</evidence>
<dbReference type="STRING" id="1603606.DSOUD_1033"/>
<gene>
    <name evidence="1" type="ORF">DSOUD_1033</name>
</gene>
<evidence type="ECO:0000313" key="2">
    <source>
        <dbReference type="Proteomes" id="UP000057158"/>
    </source>
</evidence>
<dbReference type="Gene3D" id="3.40.720.10">
    <property type="entry name" value="Alkaline Phosphatase, subunit A"/>
    <property type="match status" value="1"/>
</dbReference>
<dbReference type="KEGG" id="des:DSOUD_1033"/>
<dbReference type="InterPro" id="IPR017850">
    <property type="entry name" value="Alkaline_phosphatase_core_sf"/>
</dbReference>
<proteinExistence type="predicted"/>
<dbReference type="InterPro" id="IPR002591">
    <property type="entry name" value="Phosphodiest/P_Trfase"/>
</dbReference>
<dbReference type="PATRIC" id="fig|1603606.3.peg.1136"/>
<accession>A0A0M3QF93</accession>
<sequence length="566" mass="63902">MPLLDRLFRIYYFCKFYPFRSERLSRRAAGPKRGFVGIQLDGLSAPHLQLALKRGYLPRIARHLRRGFELREYQAGLPSTTPAALGAIFYGQSRGIPAFRWFDKEQGRVFTCNDLDDVQTFRERLFAGRQGILSGGSSYANILDGGAERSIFTVASPHPQTLFGRFGGWRLLLLLLHPLRVCRLALETVLEYFIDRNDRRRHRKTRPWQVREGLFPLIRIFCNVILRELQTFGVIADIYAGVPCIYTTYSGYDELAHHFGPASPPALKNLRYTDQRIGEIMRMLRHAPGADYELILLSDHGQTPAYPFHSRFGATLGDTVSAFLRDKNPAAVIAGPLDFTRAQLGYLQDEIEARPRGVRQRLFRRCKNYLQRRIGEMVPETLKVDPENGVVITYSSSLAHLYVTGKPRPLTWMEIEEAQPQLLDFLSGHAGIGFMLARGEEGEVCFFHREGRLCVAEDGLATGSAVDFLRPYGDPWKLLPDLISFAGDKLAGDLILFGAYDGERIACFDDQVGGHGSVGGEQLRPFVILPKGHPVLKKPELSGYDFLYREVFLPAREPDSATHPTP</sequence>
<dbReference type="AlphaFoldDB" id="A0A0M3QF93"/>
<keyword evidence="2" id="KW-1185">Reference proteome</keyword>
<name>A0A0M3QF93_9BACT</name>
<dbReference type="RefSeq" id="WP_053549984.1">
    <property type="nucleotide sequence ID" value="NZ_CP010802.1"/>
</dbReference>
<dbReference type="Pfam" id="PF01663">
    <property type="entry name" value="Phosphodiest"/>
    <property type="match status" value="1"/>
</dbReference>